<keyword evidence="3" id="KW-0408">Iron</keyword>
<name>A0A916SQ66_9BURK</name>
<evidence type="ECO:0000256" key="1">
    <source>
        <dbReference type="ARBA" id="ARBA00022723"/>
    </source>
</evidence>
<reference evidence="6" key="1">
    <citation type="journal article" date="2014" name="Int. J. Syst. Evol. Microbiol.">
        <title>Complete genome sequence of Corynebacterium casei LMG S-19264T (=DSM 44701T), isolated from a smear-ripened cheese.</title>
        <authorList>
            <consortium name="US DOE Joint Genome Institute (JGI-PGF)"/>
            <person name="Walter F."/>
            <person name="Albersmeier A."/>
            <person name="Kalinowski J."/>
            <person name="Ruckert C."/>
        </authorList>
    </citation>
    <scope>NUCLEOTIDE SEQUENCE</scope>
    <source>
        <strain evidence="6">CGMCC 1.15322</strain>
    </source>
</reference>
<dbReference type="PANTHER" id="PTHR42988">
    <property type="entry name" value="PHOSPHOHYDROLASE"/>
    <property type="match status" value="1"/>
</dbReference>
<dbReference type="Proteomes" id="UP000620596">
    <property type="component" value="Unassembled WGS sequence"/>
</dbReference>
<proteinExistence type="inferred from homology"/>
<evidence type="ECO:0000313" key="7">
    <source>
        <dbReference type="Proteomes" id="UP000620596"/>
    </source>
</evidence>
<evidence type="ECO:0000256" key="4">
    <source>
        <dbReference type="ARBA" id="ARBA00025742"/>
    </source>
</evidence>
<dbReference type="InterPro" id="IPR029052">
    <property type="entry name" value="Metallo-depent_PP-like"/>
</dbReference>
<keyword evidence="7" id="KW-1185">Reference proteome</keyword>
<reference evidence="6" key="2">
    <citation type="submission" date="2020-09" db="EMBL/GenBank/DDBJ databases">
        <authorList>
            <person name="Sun Q."/>
            <person name="Zhou Y."/>
        </authorList>
    </citation>
    <scope>NUCLEOTIDE SEQUENCE</scope>
    <source>
        <strain evidence="6">CGMCC 1.15322</strain>
    </source>
</reference>
<evidence type="ECO:0000256" key="2">
    <source>
        <dbReference type="ARBA" id="ARBA00022801"/>
    </source>
</evidence>
<dbReference type="EMBL" id="BMIG01000017">
    <property type="protein sequence ID" value="GGB11070.1"/>
    <property type="molecule type" value="Genomic_DNA"/>
</dbReference>
<evidence type="ECO:0000256" key="3">
    <source>
        <dbReference type="ARBA" id="ARBA00023004"/>
    </source>
</evidence>
<protein>
    <submittedName>
        <fullName evidence="6">DNA repair exonuclease</fullName>
    </submittedName>
</protein>
<accession>A0A916SQ66</accession>
<dbReference type="AlphaFoldDB" id="A0A916SQ66"/>
<keyword evidence="6" id="KW-0269">Exonuclease</keyword>
<gene>
    <name evidence="6" type="ORF">GCM10011496_35010</name>
</gene>
<dbReference type="InterPro" id="IPR004843">
    <property type="entry name" value="Calcineurin-like_PHP"/>
</dbReference>
<dbReference type="Gene3D" id="3.60.21.10">
    <property type="match status" value="1"/>
</dbReference>
<evidence type="ECO:0000259" key="5">
    <source>
        <dbReference type="Pfam" id="PF00149"/>
    </source>
</evidence>
<sequence>MSVLLQISDPHFGTVQPSVAEALVQLALEQSPDLLVLSGDITQRARPEQFDAARAFCDRLAIPAMLSLPGNHDIPLFNLWQRAFSPYAGYLRAFGPLIETRLQTPAMRVIGVKTTRRWRHKNGQVSAAQIKRVVAELQDATSAQLRVVVLHQPVMVLRAEDEHDRLRGWEPAVRAWAAAGADIVMGGHIHLPYVREMSSQVAGLDRRIWCVQAGTALSSRVRREAPNSVNLLRHASGQRSCWVERWDYAGASGRFELVHSSELLLDRGRAG</sequence>
<comment type="similarity">
    <text evidence="4">Belongs to the cyclic nucleotide phosphodiesterase class-III family.</text>
</comment>
<keyword evidence="1" id="KW-0479">Metal-binding</keyword>
<feature type="domain" description="Calcineurin-like phosphoesterase" evidence="5">
    <location>
        <begin position="4"/>
        <end position="191"/>
    </location>
</feature>
<keyword evidence="6" id="KW-0540">Nuclease</keyword>
<evidence type="ECO:0000313" key="6">
    <source>
        <dbReference type="EMBL" id="GGB11070.1"/>
    </source>
</evidence>
<dbReference type="InterPro" id="IPR050884">
    <property type="entry name" value="CNP_phosphodiesterase-III"/>
</dbReference>
<dbReference type="RefSeq" id="WP_188709798.1">
    <property type="nucleotide sequence ID" value="NZ_BMIG01000017.1"/>
</dbReference>
<dbReference type="PANTHER" id="PTHR42988:SF2">
    <property type="entry name" value="CYCLIC NUCLEOTIDE PHOSPHODIESTERASE CBUA0032-RELATED"/>
    <property type="match status" value="1"/>
</dbReference>
<comment type="caution">
    <text evidence="6">The sequence shown here is derived from an EMBL/GenBank/DDBJ whole genome shotgun (WGS) entry which is preliminary data.</text>
</comment>
<dbReference type="GO" id="GO:0004527">
    <property type="term" value="F:exonuclease activity"/>
    <property type="evidence" value="ECO:0007669"/>
    <property type="project" value="UniProtKB-KW"/>
</dbReference>
<dbReference type="SUPFAM" id="SSF56300">
    <property type="entry name" value="Metallo-dependent phosphatases"/>
    <property type="match status" value="1"/>
</dbReference>
<dbReference type="GO" id="GO:0046872">
    <property type="term" value="F:metal ion binding"/>
    <property type="evidence" value="ECO:0007669"/>
    <property type="project" value="UniProtKB-KW"/>
</dbReference>
<dbReference type="Pfam" id="PF00149">
    <property type="entry name" value="Metallophos"/>
    <property type="match status" value="1"/>
</dbReference>
<keyword evidence="2" id="KW-0378">Hydrolase</keyword>
<organism evidence="6 7">
    <name type="scientific">Polaromonas eurypsychrophila</name>
    <dbReference type="NCBI Taxonomy" id="1614635"/>
    <lineage>
        <taxon>Bacteria</taxon>
        <taxon>Pseudomonadati</taxon>
        <taxon>Pseudomonadota</taxon>
        <taxon>Betaproteobacteria</taxon>
        <taxon>Burkholderiales</taxon>
        <taxon>Comamonadaceae</taxon>
        <taxon>Polaromonas</taxon>
    </lineage>
</organism>